<name>A0A9X8Y8L9_9FIRM</name>
<dbReference type="InterPro" id="IPR003607">
    <property type="entry name" value="HD/PDEase_dom"/>
</dbReference>
<dbReference type="PROSITE" id="PS51832">
    <property type="entry name" value="HD_GYP"/>
    <property type="match status" value="1"/>
</dbReference>
<dbReference type="PANTHER" id="PTHR43155">
    <property type="entry name" value="CYCLIC DI-GMP PHOSPHODIESTERASE PA4108-RELATED"/>
    <property type="match status" value="1"/>
</dbReference>
<accession>A0A9X8Y8L9</accession>
<dbReference type="InterPro" id="IPR006674">
    <property type="entry name" value="HD_domain"/>
</dbReference>
<evidence type="ECO:0000259" key="1">
    <source>
        <dbReference type="PROSITE" id="PS51832"/>
    </source>
</evidence>
<dbReference type="InterPro" id="IPR037522">
    <property type="entry name" value="HD_GYP_dom"/>
</dbReference>
<dbReference type="Gene3D" id="1.10.3210.10">
    <property type="entry name" value="Hypothetical protein af1432"/>
    <property type="match status" value="2"/>
</dbReference>
<dbReference type="Pfam" id="PF13487">
    <property type="entry name" value="HD_5"/>
    <property type="match status" value="1"/>
</dbReference>
<dbReference type="RefSeq" id="WP_132084236.1">
    <property type="nucleotide sequence ID" value="NZ_SLUK01000003.1"/>
</dbReference>
<dbReference type="PANTHER" id="PTHR43155:SF2">
    <property type="entry name" value="CYCLIC DI-GMP PHOSPHODIESTERASE PA4108"/>
    <property type="match status" value="1"/>
</dbReference>
<dbReference type="Proteomes" id="UP000294682">
    <property type="component" value="Unassembled WGS sequence"/>
</dbReference>
<proteinExistence type="predicted"/>
<reference evidence="2 3" key="1">
    <citation type="submission" date="2019-03" db="EMBL/GenBank/DDBJ databases">
        <title>Genomic Encyclopedia of Type Strains, Phase IV (KMG-IV): sequencing the most valuable type-strain genomes for metagenomic binning, comparative biology and taxonomic classification.</title>
        <authorList>
            <person name="Goeker M."/>
        </authorList>
    </citation>
    <scope>NUCLEOTIDE SEQUENCE [LARGE SCALE GENOMIC DNA]</scope>
    <source>
        <strain evidence="2 3">DSM 100433</strain>
    </source>
</reference>
<dbReference type="Pfam" id="PF01966">
    <property type="entry name" value="HD"/>
    <property type="match status" value="1"/>
</dbReference>
<organism evidence="2 3">
    <name type="scientific">Harryflintia acetispora</name>
    <dbReference type="NCBI Taxonomy" id="1849041"/>
    <lineage>
        <taxon>Bacteria</taxon>
        <taxon>Bacillati</taxon>
        <taxon>Bacillota</taxon>
        <taxon>Clostridia</taxon>
        <taxon>Eubacteriales</taxon>
        <taxon>Oscillospiraceae</taxon>
        <taxon>Harryflintia</taxon>
    </lineage>
</organism>
<gene>
    <name evidence="2" type="ORF">EDD78_103176</name>
</gene>
<dbReference type="SMART" id="SM00471">
    <property type="entry name" value="HDc"/>
    <property type="match status" value="2"/>
</dbReference>
<protein>
    <submittedName>
        <fullName evidence="2">HD domain-containing protein</fullName>
    </submittedName>
</protein>
<evidence type="ECO:0000313" key="2">
    <source>
        <dbReference type="EMBL" id="TCL44138.1"/>
    </source>
</evidence>
<dbReference type="CDD" id="cd00077">
    <property type="entry name" value="HDc"/>
    <property type="match status" value="2"/>
</dbReference>
<sequence length="411" mass="47156">MKPILGKNIFPILRSTLNRLDGRLVDHGERVAYLVCHMLRQMGCPARRMLDLCILAVLHDIGAYKTDEVDDMILFETRRVWNHSIYGYLFIREFSPLRDQAQAVLYHHLDYERFPVGKTESRETALLLHLADGVDTWLRGHPPESLPGFLRENAGKRFDPRQVELFLQIQEQDRLLQNLQSGQYQSELHTLLEGLDITPSEAHQYLRMLVYSVDFRSETTVAHTFMMTALSVQLAWRLGLPLGQCRKIYYGAMLHDLGKIAIPTEILEFPGTLTAPQMALMRTHVSVSEEIIKDFVDPEVCRIAVRHHEKLDGSGYPRGLRAGDLTLSERLVAVADILSALIGRRSYKESFSEEKVRHLLRGMSENGKLDGQVTGLVLSQYDDILRAADEYCRPVIEAYQRMKDEYQRLHG</sequence>
<evidence type="ECO:0000313" key="3">
    <source>
        <dbReference type="Proteomes" id="UP000294682"/>
    </source>
</evidence>
<keyword evidence="3" id="KW-1185">Reference proteome</keyword>
<feature type="domain" description="HD-GYP" evidence="1">
    <location>
        <begin position="198"/>
        <end position="393"/>
    </location>
</feature>
<dbReference type="EMBL" id="SLUK01000003">
    <property type="protein sequence ID" value="TCL44138.1"/>
    <property type="molecule type" value="Genomic_DNA"/>
</dbReference>
<comment type="caution">
    <text evidence="2">The sequence shown here is derived from an EMBL/GenBank/DDBJ whole genome shotgun (WGS) entry which is preliminary data.</text>
</comment>
<dbReference type="AlphaFoldDB" id="A0A9X8Y8L9"/>
<dbReference type="SUPFAM" id="SSF109604">
    <property type="entry name" value="HD-domain/PDEase-like"/>
    <property type="match status" value="2"/>
</dbReference>